<gene>
    <name evidence="9" type="ORF">Taro_049073</name>
</gene>
<dbReference type="SUPFAM" id="SSF51110">
    <property type="entry name" value="alpha-D-mannose-specific plant lectins"/>
    <property type="match status" value="1"/>
</dbReference>
<evidence type="ECO:0000256" key="3">
    <source>
        <dbReference type="ARBA" id="ARBA00022737"/>
    </source>
</evidence>
<feature type="signal peptide" evidence="6">
    <location>
        <begin position="1"/>
        <end position="24"/>
    </location>
</feature>
<dbReference type="CDD" id="cd00028">
    <property type="entry name" value="B_lectin"/>
    <property type="match status" value="1"/>
</dbReference>
<dbReference type="InterPro" id="IPR001480">
    <property type="entry name" value="Bulb-type_lectin_dom"/>
</dbReference>
<dbReference type="Pfam" id="PF08276">
    <property type="entry name" value="PAN_2"/>
    <property type="match status" value="1"/>
</dbReference>
<feature type="domain" description="Apple" evidence="8">
    <location>
        <begin position="334"/>
        <end position="416"/>
    </location>
</feature>
<accession>A0A843X9Y6</accession>
<feature type="chain" id="PRO_5032887768" evidence="6">
    <location>
        <begin position="25"/>
        <end position="530"/>
    </location>
</feature>
<feature type="domain" description="Bulb-type lectin" evidence="7">
    <location>
        <begin position="25"/>
        <end position="146"/>
    </location>
</feature>
<proteinExistence type="predicted"/>
<dbReference type="CDD" id="cd01098">
    <property type="entry name" value="PAN_AP_plant"/>
    <property type="match status" value="1"/>
</dbReference>
<dbReference type="PANTHER" id="PTHR32444:SF183">
    <property type="entry name" value="APPLE DOMAIN-CONTAINING PROTEIN"/>
    <property type="match status" value="1"/>
</dbReference>
<reference evidence="9" key="1">
    <citation type="submission" date="2017-07" db="EMBL/GenBank/DDBJ databases">
        <title>Taro Niue Genome Assembly and Annotation.</title>
        <authorList>
            <person name="Atibalentja N."/>
            <person name="Keating K."/>
            <person name="Fields C.J."/>
        </authorList>
    </citation>
    <scope>NUCLEOTIDE SEQUENCE</scope>
    <source>
        <strain evidence="9">Niue_2</strain>
        <tissue evidence="9">Leaf</tissue>
    </source>
</reference>
<dbReference type="GO" id="GO:0051707">
    <property type="term" value="P:response to other organism"/>
    <property type="evidence" value="ECO:0007669"/>
    <property type="project" value="UniProtKB-ARBA"/>
</dbReference>
<dbReference type="InterPro" id="IPR003609">
    <property type="entry name" value="Pan_app"/>
</dbReference>
<sequence>MESHTKWPLLLTIILSALLSLSAARDTIAPGELFGDADSLISADGSFKLGFFTPGRSKSRYLGIWYATIPVQTVIWVANRDRPLPDSTGVLCISGNGNLVLSDANGTVYWSTGAATGLASPVARLLNTSNFVVMGASGEEEYAWQSFDHLTDSLIPGMKFGWDLRSGRNRNFTSWRSEDDPAPGEYSMAMDLRGDPQPFLMRGTTPVWRMGPWTGRRFTGNPEMTSVEHLFKFNFIRSTDEVFFWFDVLDRSIMSMVRAHPSGVFERVLWNETAQMWDRYWFAPRDQCDIFNTCGPFSICDSSYSPICRCLPGFVPRSPGNRNMGCMRRRPLKCRKGSDGFVKVALVKLPDTSASIVNYAMGLDCRTACLRNCSCTAYAHAEVAGGSRGCILWGGNLTDVRVNPIGGGDELFVRLAKADRSRQEVGGGDYDGGGAVLGLLVHVWIGWCLRKRRKTKENKLGSLSLHQQLQHIQPRKPGAPLLDLNTIAAATEMTSPQRTSLEGRVWSCLQGTNLCLDGDGERGARALLPS</sequence>
<dbReference type="Pfam" id="PF01453">
    <property type="entry name" value="B_lectin"/>
    <property type="match status" value="1"/>
</dbReference>
<dbReference type="Proteomes" id="UP000652761">
    <property type="component" value="Unassembled WGS sequence"/>
</dbReference>
<dbReference type="PROSITE" id="PS50927">
    <property type="entry name" value="BULB_LECTIN"/>
    <property type="match status" value="1"/>
</dbReference>
<evidence type="ECO:0000256" key="2">
    <source>
        <dbReference type="ARBA" id="ARBA00022729"/>
    </source>
</evidence>
<keyword evidence="10" id="KW-1185">Reference proteome</keyword>
<evidence type="ECO:0000256" key="5">
    <source>
        <dbReference type="ARBA" id="ARBA00023157"/>
    </source>
</evidence>
<evidence type="ECO:0000256" key="6">
    <source>
        <dbReference type="SAM" id="SignalP"/>
    </source>
</evidence>
<name>A0A843X9Y6_COLES</name>
<dbReference type="OrthoDB" id="679597at2759"/>
<evidence type="ECO:0000313" key="10">
    <source>
        <dbReference type="Proteomes" id="UP000652761"/>
    </source>
</evidence>
<keyword evidence="5" id="KW-1015">Disulfide bond</keyword>
<evidence type="ECO:0000256" key="4">
    <source>
        <dbReference type="ARBA" id="ARBA00023035"/>
    </source>
</evidence>
<keyword evidence="2 6" id="KW-0732">Signal</keyword>
<evidence type="ECO:0000313" key="9">
    <source>
        <dbReference type="EMBL" id="MQM16123.1"/>
    </source>
</evidence>
<dbReference type="SMART" id="SM00108">
    <property type="entry name" value="B_lectin"/>
    <property type="match status" value="1"/>
</dbReference>
<dbReference type="AlphaFoldDB" id="A0A843X9Y6"/>
<dbReference type="Pfam" id="PF00954">
    <property type="entry name" value="S_locus_glycop"/>
    <property type="match status" value="1"/>
</dbReference>
<dbReference type="InterPro" id="IPR000858">
    <property type="entry name" value="S_locus_glycoprot_dom"/>
</dbReference>
<keyword evidence="4" id="KW-0465">Mannose-binding</keyword>
<dbReference type="PROSITE" id="PS50948">
    <property type="entry name" value="PAN"/>
    <property type="match status" value="1"/>
</dbReference>
<dbReference type="PANTHER" id="PTHR32444">
    <property type="entry name" value="BULB-TYPE LECTIN DOMAIN-CONTAINING PROTEIN"/>
    <property type="match status" value="1"/>
</dbReference>
<protein>
    <submittedName>
        <fullName evidence="9">Uncharacterized protein</fullName>
    </submittedName>
</protein>
<dbReference type="EMBL" id="NMUH01006853">
    <property type="protein sequence ID" value="MQM16123.1"/>
    <property type="molecule type" value="Genomic_DNA"/>
</dbReference>
<dbReference type="FunFam" id="2.90.10.10:FF:000005">
    <property type="entry name" value="G-type lectin S-receptor-like serine/threonine-protein kinase"/>
    <property type="match status" value="1"/>
</dbReference>
<organism evidence="9 10">
    <name type="scientific">Colocasia esculenta</name>
    <name type="common">Wild taro</name>
    <name type="synonym">Arum esculentum</name>
    <dbReference type="NCBI Taxonomy" id="4460"/>
    <lineage>
        <taxon>Eukaryota</taxon>
        <taxon>Viridiplantae</taxon>
        <taxon>Streptophyta</taxon>
        <taxon>Embryophyta</taxon>
        <taxon>Tracheophyta</taxon>
        <taxon>Spermatophyta</taxon>
        <taxon>Magnoliopsida</taxon>
        <taxon>Liliopsida</taxon>
        <taxon>Araceae</taxon>
        <taxon>Aroideae</taxon>
        <taxon>Colocasieae</taxon>
        <taxon>Colocasia</taxon>
    </lineage>
</organism>
<evidence type="ECO:0000259" key="7">
    <source>
        <dbReference type="PROSITE" id="PS50927"/>
    </source>
</evidence>
<evidence type="ECO:0000256" key="1">
    <source>
        <dbReference type="ARBA" id="ARBA00022546"/>
    </source>
</evidence>
<dbReference type="InterPro" id="IPR036426">
    <property type="entry name" value="Bulb-type_lectin_dom_sf"/>
</dbReference>
<comment type="caution">
    <text evidence="9">The sequence shown here is derived from an EMBL/GenBank/DDBJ whole genome shotgun (WGS) entry which is preliminary data.</text>
</comment>
<keyword evidence="3" id="KW-0677">Repeat</keyword>
<dbReference type="GO" id="GO:0005537">
    <property type="term" value="F:D-mannose binding"/>
    <property type="evidence" value="ECO:0007669"/>
    <property type="project" value="UniProtKB-KW"/>
</dbReference>
<keyword evidence="4" id="KW-0430">Lectin</keyword>
<evidence type="ECO:0000259" key="8">
    <source>
        <dbReference type="PROSITE" id="PS50948"/>
    </source>
</evidence>
<dbReference type="GO" id="GO:0048544">
    <property type="term" value="P:recognition of pollen"/>
    <property type="evidence" value="ECO:0007669"/>
    <property type="project" value="InterPro"/>
</dbReference>
<dbReference type="Gene3D" id="2.90.10.10">
    <property type="entry name" value="Bulb-type lectin domain"/>
    <property type="match status" value="1"/>
</dbReference>
<keyword evidence="1" id="KW-0348">Hemagglutinin</keyword>
<dbReference type="SMART" id="SM00473">
    <property type="entry name" value="PAN_AP"/>
    <property type="match status" value="1"/>
</dbReference>